<accession>Q5ZCZ7</accession>
<gene>
    <name evidence="2" type="primary">P0489E06.34</name>
</gene>
<dbReference type="Proteomes" id="UP000817658">
    <property type="component" value="Chromosome 1"/>
</dbReference>
<feature type="compositionally biased region" description="Basic residues" evidence="1">
    <location>
        <begin position="114"/>
        <end position="125"/>
    </location>
</feature>
<name>Q5ZCZ7_ORYSJ</name>
<dbReference type="AlphaFoldDB" id="Q5ZCZ7"/>
<evidence type="ECO:0000256" key="1">
    <source>
        <dbReference type="SAM" id="MobiDB-lite"/>
    </source>
</evidence>
<feature type="region of interest" description="Disordered" evidence="1">
    <location>
        <begin position="113"/>
        <end position="214"/>
    </location>
</feature>
<sequence>MEPRSPRRFPSPPAALSHSQHYINAPRASLLRFRRSPLSLPVGIELAPSSSLSAIAAELRSAAVVAPDLLPLRHRLLRLRRVLADLVHPFVSPADRRNAAVLVDPSRAAASLRFGRRSRRRRRPGVSRGPPFRFPLPSPLSGAAPSRRWSPAATIGARAHRLPSAVPARPPSGAPRGCHVGPGRQPPTPSGAADAWDPRRRPAQAACTRSTVDREAAAWAPLPWTRSARPSPRLTQ</sequence>
<dbReference type="EMBL" id="AP003143">
    <property type="protein sequence ID" value="BAD54736.1"/>
    <property type="molecule type" value="Genomic_DNA"/>
</dbReference>
<protein>
    <submittedName>
        <fullName evidence="2">HGWP repeat containing protein-like</fullName>
    </submittedName>
</protein>
<evidence type="ECO:0000313" key="2">
    <source>
        <dbReference type="EMBL" id="BAD54736.1"/>
    </source>
</evidence>
<organism evidence="2">
    <name type="scientific">Oryza sativa subsp. japonica</name>
    <name type="common">Rice</name>
    <dbReference type="NCBI Taxonomy" id="39947"/>
    <lineage>
        <taxon>Eukaryota</taxon>
        <taxon>Viridiplantae</taxon>
        <taxon>Streptophyta</taxon>
        <taxon>Embryophyta</taxon>
        <taxon>Tracheophyta</taxon>
        <taxon>Spermatophyta</taxon>
        <taxon>Magnoliopsida</taxon>
        <taxon>Liliopsida</taxon>
        <taxon>Poales</taxon>
        <taxon>Poaceae</taxon>
        <taxon>BOP clade</taxon>
        <taxon>Oryzoideae</taxon>
        <taxon>Oryzeae</taxon>
        <taxon>Oryzinae</taxon>
        <taxon>Oryza</taxon>
        <taxon>Oryza sativa</taxon>
    </lineage>
</organism>
<reference evidence="2" key="1">
    <citation type="journal article" date="2002" name="Nature">
        <title>The genome sequence and structure of rice chromosome 1.</title>
        <authorList>
            <person name="Sasaki T."/>
            <person name="Matsumoto T."/>
            <person name="Yamamoto K."/>
            <person name="Sakata K."/>
            <person name="Baba T."/>
            <person name="Katayose Y."/>
            <person name="Wu J."/>
            <person name="Niimura Y."/>
            <person name="Cheng Z."/>
            <person name="Nagamura Y."/>
            <person name="Antonio B.A."/>
            <person name="Kanamori H."/>
            <person name="Hosokawa S."/>
            <person name="Masukawa M."/>
            <person name="Arikawa K."/>
            <person name="Chiden Y."/>
            <person name="Hayashi M."/>
            <person name="Okamoto M."/>
            <person name="Ando T."/>
            <person name="Aoki H."/>
            <person name="Arita K."/>
            <person name="Hamada M."/>
            <person name="Harada C."/>
            <person name="Hijishita S."/>
            <person name="Honda M."/>
            <person name="Ichikawa Y."/>
            <person name="Idonuma A."/>
            <person name="Iijima M."/>
            <person name="Ikeda M."/>
            <person name="Ikeno M."/>
            <person name="Itoh S."/>
            <person name="Itoh T."/>
            <person name="Itoh Y."/>
            <person name="Itoh Y."/>
            <person name="Iwabuchi A."/>
            <person name="Kamiya K."/>
            <person name="Karasawa W."/>
            <person name="Katagiri S."/>
            <person name="Kikuta A."/>
            <person name="Kobayashi N."/>
            <person name="Kono I."/>
            <person name="Machita K."/>
            <person name="Maehara T."/>
            <person name="Mizuno H."/>
            <person name="Mizubayashi T."/>
            <person name="Mukai Y."/>
            <person name="Nagasaki H."/>
            <person name="Nakashima M."/>
            <person name="Nakama Y."/>
            <person name="Nakamichi Y."/>
            <person name="Nakamura M."/>
            <person name="Namiki N."/>
            <person name="Negishi M."/>
            <person name="Ohta I."/>
            <person name="Ono N."/>
            <person name="Saji S."/>
            <person name="Sakai K."/>
            <person name="Shibata M."/>
            <person name="Shimokawa T."/>
            <person name="Shomura A."/>
            <person name="Song J."/>
            <person name="Takazaki Y."/>
            <person name="Terasawa K."/>
            <person name="Tsuji K."/>
            <person name="Waki K."/>
            <person name="Yamagata H."/>
            <person name="Yamane H."/>
            <person name="Yoshiki S."/>
            <person name="Yoshihara R."/>
            <person name="Yukawa K."/>
            <person name="Zhong H."/>
            <person name="Iwama H."/>
            <person name="Endo T."/>
            <person name="Ito H."/>
            <person name="Hahn J.H."/>
            <person name="Kim H.I."/>
            <person name="Eun M.Y."/>
            <person name="Yano M."/>
            <person name="Jiang J."/>
            <person name="Gojobori T."/>
        </authorList>
    </citation>
    <scope>NUCLEOTIDE SEQUENCE [LARGE SCALE GENOMIC DNA]</scope>
</reference>
<proteinExistence type="predicted"/>